<feature type="transmembrane region" description="Helical" evidence="1">
    <location>
        <begin position="254"/>
        <end position="274"/>
    </location>
</feature>
<comment type="caution">
    <text evidence="3">The sequence shown here is derived from an EMBL/GenBank/DDBJ whole genome shotgun (WGS) entry which is preliminary data.</text>
</comment>
<dbReference type="PANTHER" id="PTHR30590:SF2">
    <property type="entry name" value="INNER MEMBRANE PROTEIN"/>
    <property type="match status" value="1"/>
</dbReference>
<reference evidence="3 4" key="1">
    <citation type="journal article" date="2015" name="Stand. Genomic Sci.">
        <title>Genomic Encyclopedia of Bacterial and Archaeal Type Strains, Phase III: the genomes of soil and plant-associated and newly described type strains.</title>
        <authorList>
            <person name="Whitman W.B."/>
            <person name="Woyke T."/>
            <person name="Klenk H.P."/>
            <person name="Zhou Y."/>
            <person name="Lilburn T.G."/>
            <person name="Beck B.J."/>
            <person name="De Vos P."/>
            <person name="Vandamme P."/>
            <person name="Eisen J.A."/>
            <person name="Garrity G."/>
            <person name="Hugenholtz P."/>
            <person name="Kyrpides N.C."/>
        </authorList>
    </citation>
    <scope>NUCLEOTIDE SEQUENCE [LARGE SCALE GENOMIC DNA]</scope>
    <source>
        <strain evidence="3 4">VKM Ac-2538</strain>
    </source>
</reference>
<keyword evidence="1" id="KW-0472">Membrane</keyword>
<dbReference type="Pfam" id="PF04235">
    <property type="entry name" value="DUF418"/>
    <property type="match status" value="1"/>
</dbReference>
<feature type="transmembrane region" description="Helical" evidence="1">
    <location>
        <begin position="26"/>
        <end position="45"/>
    </location>
</feature>
<feature type="transmembrane region" description="Helical" evidence="1">
    <location>
        <begin position="294"/>
        <end position="312"/>
    </location>
</feature>
<evidence type="ECO:0000313" key="4">
    <source>
        <dbReference type="Proteomes" id="UP000295818"/>
    </source>
</evidence>
<dbReference type="InterPro" id="IPR007349">
    <property type="entry name" value="DUF418"/>
</dbReference>
<organism evidence="3 4">
    <name type="scientific">Kribbella orskensis</name>
    <dbReference type="NCBI Taxonomy" id="2512216"/>
    <lineage>
        <taxon>Bacteria</taxon>
        <taxon>Bacillati</taxon>
        <taxon>Actinomycetota</taxon>
        <taxon>Actinomycetes</taxon>
        <taxon>Propionibacteriales</taxon>
        <taxon>Kribbellaceae</taxon>
        <taxon>Kribbella</taxon>
    </lineage>
</organism>
<dbReference type="EMBL" id="SLWM01000002">
    <property type="protein sequence ID" value="TCO29531.1"/>
    <property type="molecule type" value="Genomic_DNA"/>
</dbReference>
<feature type="transmembrane region" description="Helical" evidence="1">
    <location>
        <begin position="156"/>
        <end position="179"/>
    </location>
</feature>
<accession>A0ABY2BS44</accession>
<dbReference type="PANTHER" id="PTHR30590">
    <property type="entry name" value="INNER MEMBRANE PROTEIN"/>
    <property type="match status" value="1"/>
</dbReference>
<proteinExistence type="predicted"/>
<gene>
    <name evidence="3" type="ORF">EV644_102250</name>
</gene>
<feature type="transmembrane region" description="Helical" evidence="1">
    <location>
        <begin position="363"/>
        <end position="382"/>
    </location>
</feature>
<protein>
    <submittedName>
        <fullName evidence="3">Membrane protein YeiB</fullName>
    </submittedName>
</protein>
<feature type="transmembrane region" description="Helical" evidence="1">
    <location>
        <begin position="133"/>
        <end position="149"/>
    </location>
</feature>
<feature type="transmembrane region" description="Helical" evidence="1">
    <location>
        <begin position="212"/>
        <end position="233"/>
    </location>
</feature>
<keyword evidence="4" id="KW-1185">Reference proteome</keyword>
<feature type="transmembrane region" description="Helical" evidence="1">
    <location>
        <begin position="333"/>
        <end position="351"/>
    </location>
</feature>
<keyword evidence="1" id="KW-0812">Transmembrane</keyword>
<dbReference type="Proteomes" id="UP000295818">
    <property type="component" value="Unassembled WGS sequence"/>
</dbReference>
<dbReference type="InterPro" id="IPR052529">
    <property type="entry name" value="Bact_Transport_Assoc"/>
</dbReference>
<feature type="transmembrane region" description="Helical" evidence="1">
    <location>
        <begin position="111"/>
        <end position="127"/>
    </location>
</feature>
<evidence type="ECO:0000313" key="3">
    <source>
        <dbReference type="EMBL" id="TCO29531.1"/>
    </source>
</evidence>
<dbReference type="RefSeq" id="WP_241998012.1">
    <property type="nucleotide sequence ID" value="NZ_SLWM01000002.1"/>
</dbReference>
<keyword evidence="1" id="KW-1133">Transmembrane helix</keyword>
<feature type="domain" description="DUF418" evidence="2">
    <location>
        <begin position="232"/>
        <end position="402"/>
    </location>
</feature>
<evidence type="ECO:0000256" key="1">
    <source>
        <dbReference type="SAM" id="Phobius"/>
    </source>
</evidence>
<evidence type="ECO:0000259" key="2">
    <source>
        <dbReference type="Pfam" id="PF04235"/>
    </source>
</evidence>
<feature type="transmembrane region" description="Helical" evidence="1">
    <location>
        <begin position="72"/>
        <end position="90"/>
    </location>
</feature>
<sequence>MVQVAERVAGWPGPVTGRERALAPDLIRGAMLLLIGLANAANFAFAGQPGLNGDPHGLERILNLLKITLVDARAYPVFAVMFGYGLVQLARRQRNAGTTASGIRKILLKRNGWLVAFGLAHATLLYFGDFLGAYGIVGILCTLLLLNRGDKFHKIILWIWGAQVVYTIIAAGLVVLAIANSSGPAHTMTDSPNPSLAAKNYGAGLVNRLHEYPLHTATVLGFIVIVWIGIWAARKQLLENPLAHRTLLIRVATVCMGITILGGLPLALVSAGWLHVDAAAVDAMSFLHNISGQFGGPGYIALFALLVGKLTANRRPDQLGLLITAISALGQRSMSGYLFQSIAWMLLLAPFTLNLGDRLGNTAFTAAGAAIAVWTISVIGAYQLKKHSYRGPAETLLRRLTY</sequence>
<name>A0ABY2BS44_9ACTN</name>